<proteinExistence type="predicted"/>
<gene>
    <name evidence="3" type="ORF">Vretimale_16561</name>
</gene>
<reference evidence="3" key="1">
    <citation type="journal article" date="2021" name="Proc. Natl. Acad. Sci. U.S.A.">
        <title>Three genomes in the algal genus Volvox reveal the fate of a haploid sex-determining region after a transition to homothallism.</title>
        <authorList>
            <person name="Yamamoto K."/>
            <person name="Hamaji T."/>
            <person name="Kawai-Toyooka H."/>
            <person name="Matsuzaki R."/>
            <person name="Takahashi F."/>
            <person name="Nishimura Y."/>
            <person name="Kawachi M."/>
            <person name="Noguchi H."/>
            <person name="Minakuchi Y."/>
            <person name="Umen J.G."/>
            <person name="Toyoda A."/>
            <person name="Nozaki H."/>
        </authorList>
    </citation>
    <scope>NUCLEOTIDE SEQUENCE</scope>
    <source>
        <strain evidence="3">NIES-3785</strain>
    </source>
</reference>
<keyword evidence="2" id="KW-0472">Membrane</keyword>
<evidence type="ECO:0000313" key="3">
    <source>
        <dbReference type="EMBL" id="GIM13459.1"/>
    </source>
</evidence>
<dbReference type="AlphaFoldDB" id="A0A8J4GRB5"/>
<sequence length="243" mass="25002">MSTVPVDEGATAPPGSDDLLLEDFAVVETPRNRPHALDSSSHRRPQGKGDASRLIQLESLLRPTMISFCPATLRPSTKELGFGAHISSPAPATPTPAADAVISATSPSATDPRMPPSPQRPHSLAYNPANAAEVPSGGPSSNAPAASTKNASGPARSPARPTSAAAATAAAARRAVLALSAACLLVVAGALWAAMTINRLKAELRSANEHLLELGADLSVAREQCSSLGERVEVVEKERCVIC</sequence>
<evidence type="ECO:0000256" key="1">
    <source>
        <dbReference type="SAM" id="MobiDB-lite"/>
    </source>
</evidence>
<evidence type="ECO:0000256" key="2">
    <source>
        <dbReference type="SAM" id="Phobius"/>
    </source>
</evidence>
<protein>
    <submittedName>
        <fullName evidence="3">Uncharacterized protein</fullName>
    </submittedName>
</protein>
<keyword evidence="2" id="KW-0812">Transmembrane</keyword>
<feature type="compositionally biased region" description="Low complexity" evidence="1">
    <location>
        <begin position="135"/>
        <end position="160"/>
    </location>
</feature>
<feature type="transmembrane region" description="Helical" evidence="2">
    <location>
        <begin position="175"/>
        <end position="195"/>
    </location>
</feature>
<feature type="region of interest" description="Disordered" evidence="1">
    <location>
        <begin position="30"/>
        <end position="51"/>
    </location>
</feature>
<dbReference type="EMBL" id="BNCQ01000049">
    <property type="protein sequence ID" value="GIM13459.1"/>
    <property type="molecule type" value="Genomic_DNA"/>
</dbReference>
<keyword evidence="2" id="KW-1133">Transmembrane helix</keyword>
<feature type="region of interest" description="Disordered" evidence="1">
    <location>
        <begin position="84"/>
        <end position="160"/>
    </location>
</feature>
<evidence type="ECO:0000313" key="4">
    <source>
        <dbReference type="Proteomes" id="UP000722791"/>
    </source>
</evidence>
<dbReference type="Proteomes" id="UP000722791">
    <property type="component" value="Unassembled WGS sequence"/>
</dbReference>
<name>A0A8J4GRB5_9CHLO</name>
<comment type="caution">
    <text evidence="3">The sequence shown here is derived from an EMBL/GenBank/DDBJ whole genome shotgun (WGS) entry which is preliminary data.</text>
</comment>
<organism evidence="3 4">
    <name type="scientific">Volvox reticuliferus</name>
    <dbReference type="NCBI Taxonomy" id="1737510"/>
    <lineage>
        <taxon>Eukaryota</taxon>
        <taxon>Viridiplantae</taxon>
        <taxon>Chlorophyta</taxon>
        <taxon>core chlorophytes</taxon>
        <taxon>Chlorophyceae</taxon>
        <taxon>CS clade</taxon>
        <taxon>Chlamydomonadales</taxon>
        <taxon>Volvocaceae</taxon>
        <taxon>Volvox</taxon>
    </lineage>
</organism>
<accession>A0A8J4GRB5</accession>